<gene>
    <name evidence="2" type="ORF">AWC08_30465</name>
</gene>
<comment type="caution">
    <text evidence="2">The sequence shown here is derived from an EMBL/GenBank/DDBJ whole genome shotgun (WGS) entry which is preliminary data.</text>
</comment>
<keyword evidence="3" id="KW-1185">Reference proteome</keyword>
<dbReference type="AlphaFoldDB" id="A0A1X1W1H6"/>
<evidence type="ECO:0000256" key="1">
    <source>
        <dbReference type="SAM" id="MobiDB-lite"/>
    </source>
</evidence>
<sequence length="64" mass="6767">MQTTTFGGSGQPSHYLPGPRPHDLPISAGVWDVAKNYGKDSAAVVAALYEAVKKLEAEQLGVQI</sequence>
<protein>
    <submittedName>
        <fullName evidence="2">Uncharacterized protein</fullName>
    </submittedName>
</protein>
<evidence type="ECO:0000313" key="3">
    <source>
        <dbReference type="Proteomes" id="UP000193928"/>
    </source>
</evidence>
<feature type="region of interest" description="Disordered" evidence="1">
    <location>
        <begin position="1"/>
        <end position="21"/>
    </location>
</feature>
<organism evidence="2 3">
    <name type="scientific">Mycobacterium gordonae</name>
    <dbReference type="NCBI Taxonomy" id="1778"/>
    <lineage>
        <taxon>Bacteria</taxon>
        <taxon>Bacillati</taxon>
        <taxon>Actinomycetota</taxon>
        <taxon>Actinomycetes</taxon>
        <taxon>Mycobacteriales</taxon>
        <taxon>Mycobacteriaceae</taxon>
        <taxon>Mycobacterium</taxon>
    </lineage>
</organism>
<evidence type="ECO:0000313" key="2">
    <source>
        <dbReference type="EMBL" id="ORV80015.1"/>
    </source>
</evidence>
<accession>A0A1X1W1H6</accession>
<dbReference type="Proteomes" id="UP000193928">
    <property type="component" value="Unassembled WGS sequence"/>
</dbReference>
<reference evidence="2 3" key="1">
    <citation type="submission" date="2016-01" db="EMBL/GenBank/DDBJ databases">
        <title>The new phylogeny of the genus Mycobacterium.</title>
        <authorList>
            <person name="Tarcisio F."/>
            <person name="Conor M."/>
            <person name="Antonella G."/>
            <person name="Elisabetta G."/>
            <person name="Giulia F.S."/>
            <person name="Sara T."/>
            <person name="Anna F."/>
            <person name="Clotilde B."/>
            <person name="Roberto B."/>
            <person name="Veronica D.S."/>
            <person name="Fabio R."/>
            <person name="Monica P."/>
            <person name="Olivier J."/>
            <person name="Enrico T."/>
            <person name="Nicola S."/>
        </authorList>
    </citation>
    <scope>NUCLEOTIDE SEQUENCE [LARGE SCALE GENOMIC DNA]</scope>
    <source>
        <strain evidence="2 3">DSM 44160</strain>
    </source>
</reference>
<dbReference type="EMBL" id="LQOY01000143">
    <property type="protein sequence ID" value="ORV80015.1"/>
    <property type="molecule type" value="Genomic_DNA"/>
</dbReference>
<proteinExistence type="predicted"/>
<name>A0A1X1W1H6_MYCGO</name>